<dbReference type="EMBL" id="JAPFIT010000010">
    <property type="protein sequence ID" value="MDC5739290.1"/>
    <property type="molecule type" value="Genomic_DNA"/>
</dbReference>
<dbReference type="Pfam" id="PF13460">
    <property type="entry name" value="NAD_binding_10"/>
    <property type="match status" value="1"/>
</dbReference>
<dbReference type="Gene3D" id="3.40.50.720">
    <property type="entry name" value="NAD(P)-binding Rossmann-like Domain"/>
    <property type="match status" value="1"/>
</dbReference>
<dbReference type="GO" id="GO:0042602">
    <property type="term" value="F:riboflavin reductase (NADPH) activity"/>
    <property type="evidence" value="ECO:0007669"/>
    <property type="project" value="TreeGrafter"/>
</dbReference>
<dbReference type="GO" id="GO:0004074">
    <property type="term" value="F:biliverdin reductase [NAD(P)H] activity"/>
    <property type="evidence" value="ECO:0007669"/>
    <property type="project" value="TreeGrafter"/>
</dbReference>
<dbReference type="AlphaFoldDB" id="A0A178J6S8"/>
<organism evidence="3 4">
    <name type="scientific">Vibrio europaeus</name>
    <dbReference type="NCBI Taxonomy" id="300876"/>
    <lineage>
        <taxon>Bacteria</taxon>
        <taxon>Pseudomonadati</taxon>
        <taxon>Pseudomonadota</taxon>
        <taxon>Gammaproteobacteria</taxon>
        <taxon>Vibrionales</taxon>
        <taxon>Vibrionaceae</taxon>
        <taxon>Vibrio</taxon>
        <taxon>Vibrio oreintalis group</taxon>
    </lineage>
</organism>
<dbReference type="PANTHER" id="PTHR43355">
    <property type="entry name" value="FLAVIN REDUCTASE (NADPH)"/>
    <property type="match status" value="1"/>
</dbReference>
<feature type="domain" description="NAD(P)-binding" evidence="1">
    <location>
        <begin position="10"/>
        <end position="205"/>
    </location>
</feature>
<sequence>MTTRTIAIIGGTGRVGKQVIKEALVRGYQLRVLARTPSKVEAHPSVTVIKGDALERDSLDVLLQGAEAVVSTLGPAGMNESLKAAKQSAKAMPCFNSTRELLPLLAKHNIRRFMLTGGISQRLPEDNNSLFTKFMLSYVAPKFLGDISIDREKEYQLLKQSDIEWTIARCGKMEDDVSEKPLRASGETLEGFNISIHNIADFLLTEMVDKNFIRRGVYLSN</sequence>
<dbReference type="InterPro" id="IPR051606">
    <property type="entry name" value="Polyketide_Oxido-like"/>
</dbReference>
<evidence type="ECO:0000313" key="5">
    <source>
        <dbReference type="Proteomes" id="UP001150001"/>
    </source>
</evidence>
<evidence type="ECO:0000313" key="4">
    <source>
        <dbReference type="Proteomes" id="UP000094761"/>
    </source>
</evidence>
<dbReference type="PANTHER" id="PTHR43355:SF2">
    <property type="entry name" value="FLAVIN REDUCTASE (NADPH)"/>
    <property type="match status" value="1"/>
</dbReference>
<evidence type="ECO:0000259" key="1">
    <source>
        <dbReference type="Pfam" id="PF13460"/>
    </source>
</evidence>
<dbReference type="EMBL" id="LUAX01000007">
    <property type="protein sequence ID" value="OAM97843.1"/>
    <property type="molecule type" value="Genomic_DNA"/>
</dbReference>
<protein>
    <submittedName>
        <fullName evidence="2">NAD(P)H-binding protein</fullName>
    </submittedName>
</protein>
<evidence type="ECO:0000313" key="3">
    <source>
        <dbReference type="EMBL" id="OAM97843.1"/>
    </source>
</evidence>
<gene>
    <name evidence="3" type="ORF">AZ468_20145</name>
    <name evidence="2" type="ORF">OPW20_04395</name>
</gene>
<dbReference type="SUPFAM" id="SSF51735">
    <property type="entry name" value="NAD(P)-binding Rossmann-fold domains"/>
    <property type="match status" value="1"/>
</dbReference>
<dbReference type="InterPro" id="IPR036291">
    <property type="entry name" value="NAD(P)-bd_dom_sf"/>
</dbReference>
<keyword evidence="5" id="KW-1185">Reference proteome</keyword>
<comment type="caution">
    <text evidence="3">The sequence shown here is derived from an EMBL/GenBank/DDBJ whole genome shotgun (WGS) entry which is preliminary data.</text>
</comment>
<evidence type="ECO:0000313" key="2">
    <source>
        <dbReference type="EMBL" id="MDC5739290.1"/>
    </source>
</evidence>
<proteinExistence type="predicted"/>
<dbReference type="InterPro" id="IPR016040">
    <property type="entry name" value="NAD(P)-bd_dom"/>
</dbReference>
<reference evidence="2" key="2">
    <citation type="submission" date="2022-11" db="EMBL/GenBank/DDBJ databases">
        <title>Role of the vibriolysin VemA secreted by the emergent pathogen Vibrio europaeus in the colonization of Manila clam mucus.</title>
        <authorList>
            <person name="Martinez C."/>
            <person name="Rodriguez S."/>
            <person name="Vences A."/>
            <person name="Barja J.L."/>
            <person name="Toranzo A.E."/>
            <person name="Dubert J."/>
        </authorList>
    </citation>
    <scope>NUCLEOTIDE SEQUENCE</scope>
    <source>
        <strain evidence="2">3454</strain>
    </source>
</reference>
<name>A0A178J6S8_9VIBR</name>
<reference evidence="3 4" key="1">
    <citation type="submission" date="2016-03" db="EMBL/GenBank/DDBJ databases">
        <title>Draft genome sequence of the Vibrio tubiashii subs. europaeus.</title>
        <authorList>
            <person name="Spinard E."/>
            <person name="Dubert J."/>
            <person name="Nelson D.R."/>
            <person name="Barja J.L."/>
        </authorList>
    </citation>
    <scope>NUCLEOTIDE SEQUENCE [LARGE SCALE GENOMIC DNA]</scope>
    <source>
        <strain evidence="4">PP-638</strain>
        <strain evidence="3">PP2-638</strain>
    </source>
</reference>
<accession>A0A178J6S8</accession>
<dbReference type="GeneID" id="78078040"/>
<dbReference type="RefSeq" id="WP_069669010.1">
    <property type="nucleotide sequence ID" value="NZ_JAPFIM010000018.1"/>
</dbReference>
<dbReference type="Proteomes" id="UP001150001">
    <property type="component" value="Unassembled WGS sequence"/>
</dbReference>
<dbReference type="Proteomes" id="UP000094761">
    <property type="component" value="Unassembled WGS sequence"/>
</dbReference>
<dbReference type="OrthoDB" id="9803892at2"/>